<gene>
    <name evidence="12" type="ORF">TCIL3000_8_4940</name>
</gene>
<proteinExistence type="inferred from homology"/>
<dbReference type="SMART" id="SM00046">
    <property type="entry name" value="DAGKc"/>
    <property type="match status" value="1"/>
</dbReference>
<evidence type="ECO:0000256" key="4">
    <source>
        <dbReference type="ARBA" id="ARBA00022679"/>
    </source>
</evidence>
<comment type="subcellular location">
    <subcellularLocation>
        <location evidence="1">Membrane</location>
    </subcellularLocation>
</comment>
<dbReference type="InterPro" id="IPR016064">
    <property type="entry name" value="NAD/diacylglycerol_kinase_sf"/>
</dbReference>
<evidence type="ECO:0000256" key="3">
    <source>
        <dbReference type="ARBA" id="ARBA00012133"/>
    </source>
</evidence>
<dbReference type="GO" id="GO:0007200">
    <property type="term" value="P:phospholipase C-activating G protein-coupled receptor signaling pathway"/>
    <property type="evidence" value="ECO:0007669"/>
    <property type="project" value="InterPro"/>
</dbReference>
<dbReference type="InterPro" id="IPR001206">
    <property type="entry name" value="Diacylglycerol_kinase_cat_dom"/>
</dbReference>
<comment type="similarity">
    <text evidence="2">Belongs to the eukaryotic diacylglycerol kinase family.</text>
</comment>
<keyword evidence="8" id="KW-0067">ATP-binding</keyword>
<dbReference type="GO" id="GO:0008270">
    <property type="term" value="F:zinc ion binding"/>
    <property type="evidence" value="ECO:0007669"/>
    <property type="project" value="UniProtKB-KW"/>
</dbReference>
<dbReference type="EC" id="2.7.1.107" evidence="3"/>
<protein>
    <recommendedName>
        <fullName evidence="3">diacylglycerol kinase (ATP)</fullName>
        <ecNumber evidence="3">2.7.1.107</ecNumber>
    </recommendedName>
</protein>
<name>G0USA9_TRYCI</name>
<dbReference type="GO" id="GO:0004143">
    <property type="term" value="F:ATP-dependent diacylglycerol kinase activity"/>
    <property type="evidence" value="ECO:0007669"/>
    <property type="project" value="UniProtKB-EC"/>
</dbReference>
<organism evidence="12">
    <name type="scientific">Trypanosoma congolense (strain IL3000)</name>
    <dbReference type="NCBI Taxonomy" id="1068625"/>
    <lineage>
        <taxon>Eukaryota</taxon>
        <taxon>Discoba</taxon>
        <taxon>Euglenozoa</taxon>
        <taxon>Kinetoplastea</taxon>
        <taxon>Metakinetoplastina</taxon>
        <taxon>Trypanosomatida</taxon>
        <taxon>Trypanosomatidae</taxon>
        <taxon>Trypanosoma</taxon>
        <taxon>Nannomonas</taxon>
    </lineage>
</organism>
<evidence type="ECO:0000256" key="9">
    <source>
        <dbReference type="ARBA" id="ARBA00023136"/>
    </source>
</evidence>
<feature type="non-terminal residue" evidence="12">
    <location>
        <position position="495"/>
    </location>
</feature>
<evidence type="ECO:0000259" key="11">
    <source>
        <dbReference type="PROSITE" id="PS50146"/>
    </source>
</evidence>
<dbReference type="PROSITE" id="PS50146">
    <property type="entry name" value="DAGK"/>
    <property type="match status" value="1"/>
</dbReference>
<dbReference type="Gene3D" id="3.40.50.10330">
    <property type="entry name" value="Probable inorganic polyphosphate/atp-NAD kinase, domain 1"/>
    <property type="match status" value="1"/>
</dbReference>
<reference evidence="12" key="1">
    <citation type="journal article" date="2012" name="Proc. Natl. Acad. Sci. U.S.A.">
        <title>Antigenic diversity is generated by distinct evolutionary mechanisms in African trypanosome species.</title>
        <authorList>
            <person name="Jackson A.P."/>
            <person name="Berry A."/>
            <person name="Aslett M."/>
            <person name="Allison H.C."/>
            <person name="Burton P."/>
            <person name="Vavrova-Anderson J."/>
            <person name="Brown R."/>
            <person name="Browne H."/>
            <person name="Corton N."/>
            <person name="Hauser H."/>
            <person name="Gamble J."/>
            <person name="Gilderthorp R."/>
            <person name="Marcello L."/>
            <person name="McQuillan J."/>
            <person name="Otto T.D."/>
            <person name="Quail M.A."/>
            <person name="Sanders M.J."/>
            <person name="van Tonder A."/>
            <person name="Ginger M.L."/>
            <person name="Field M.C."/>
            <person name="Barry J.D."/>
            <person name="Hertz-Fowler C."/>
            <person name="Berriman M."/>
        </authorList>
    </citation>
    <scope>NUCLEOTIDE SEQUENCE</scope>
    <source>
        <strain evidence="12">IL3000</strain>
    </source>
</reference>
<evidence type="ECO:0000256" key="6">
    <source>
        <dbReference type="ARBA" id="ARBA00022771"/>
    </source>
</evidence>
<feature type="domain" description="DAGKc" evidence="11">
    <location>
        <begin position="179"/>
        <end position="300"/>
    </location>
</feature>
<evidence type="ECO:0000313" key="12">
    <source>
        <dbReference type="EMBL" id="CCC92272.1"/>
    </source>
</evidence>
<dbReference type="EMBL" id="HE575321">
    <property type="protein sequence ID" value="CCC92272.1"/>
    <property type="molecule type" value="Genomic_DNA"/>
</dbReference>
<dbReference type="GO" id="GO:0016020">
    <property type="term" value="C:membrane"/>
    <property type="evidence" value="ECO:0007669"/>
    <property type="project" value="UniProtKB-SubCell"/>
</dbReference>
<dbReference type="PANTHER" id="PTHR11255:SF54">
    <property type="entry name" value="DIACYLGLYCEROL KINASE THETA"/>
    <property type="match status" value="1"/>
</dbReference>
<evidence type="ECO:0000256" key="1">
    <source>
        <dbReference type="ARBA" id="ARBA00004370"/>
    </source>
</evidence>
<dbReference type="InterPro" id="IPR037607">
    <property type="entry name" value="DGK"/>
</dbReference>
<evidence type="ECO:0000256" key="2">
    <source>
        <dbReference type="ARBA" id="ARBA00009280"/>
    </source>
</evidence>
<evidence type="ECO:0000256" key="7">
    <source>
        <dbReference type="ARBA" id="ARBA00022777"/>
    </source>
</evidence>
<sequence length="495" mass="53294">MSADASPTHLSTVQASVVDTPSVVQRVQSGDSSSSNRNTETMNNVEQGLLTNVDGYPMYGTELQLGSINEKDGVDAVGGNTPIYVVSSGTKSISSVVEARAFRQEGSCENVIAVVNPLAGETRVSKYITKGLKSLLGEERVILLDKELFAKPAPLREAICNYAVKFLVDGGEGACDHGDAERHSNPLVDRRGTVIVSGGDGTVSFVMEQLDRVREEMERSCSAAWEGGKAPPKRILVPALGVLAFGTGNDFSRCMGFGGGYSPQGCCGSTCGAHAIENYVQGVLEAPSVPFDRWVVQVVPLTVARLYRQHAYNKAGDMKGFLQELPVVSNAASKEGVCSGKKQQGKGGSNRGAGDDTVVQCWPDALLLDWDGLLDHPECPRYHFINYFSVGFDAYVTHRFTNFRKKHIGFCSKRWRSKLVYGFYSFAAQAKCPNLRKYIRGIRVRDNSSDAQLSASTEVVRDSEAEGTGRVATLALPAGAKTLLFTNVNSYAAGT</sequence>
<dbReference type="PANTHER" id="PTHR11255">
    <property type="entry name" value="DIACYLGLYCEROL KINASE"/>
    <property type="match status" value="1"/>
</dbReference>
<dbReference type="SUPFAM" id="SSF111331">
    <property type="entry name" value="NAD kinase/diacylglycerol kinase-like"/>
    <property type="match status" value="1"/>
</dbReference>
<keyword evidence="4" id="KW-0808">Transferase</keyword>
<dbReference type="InterPro" id="IPR000756">
    <property type="entry name" value="Diacylglycerol_kin_accessory"/>
</dbReference>
<keyword evidence="7" id="KW-0418">Kinase</keyword>
<feature type="region of interest" description="Disordered" evidence="10">
    <location>
        <begin position="1"/>
        <end position="44"/>
    </location>
</feature>
<keyword evidence="9" id="KW-0472">Membrane</keyword>
<keyword evidence="6" id="KW-0862">Zinc</keyword>
<evidence type="ECO:0000256" key="10">
    <source>
        <dbReference type="SAM" id="MobiDB-lite"/>
    </source>
</evidence>
<dbReference type="Pfam" id="PF00781">
    <property type="entry name" value="DAGK_cat"/>
    <property type="match status" value="1"/>
</dbReference>
<dbReference type="VEuPathDB" id="TriTrypDB:TcIL3000_8_4940"/>
<evidence type="ECO:0000256" key="5">
    <source>
        <dbReference type="ARBA" id="ARBA00022741"/>
    </source>
</evidence>
<dbReference type="AlphaFoldDB" id="G0USA9"/>
<keyword evidence="5" id="KW-0547">Nucleotide-binding</keyword>
<keyword evidence="6" id="KW-0479">Metal-binding</keyword>
<feature type="compositionally biased region" description="Polar residues" evidence="10">
    <location>
        <begin position="8"/>
        <end position="44"/>
    </location>
</feature>
<evidence type="ECO:0000256" key="8">
    <source>
        <dbReference type="ARBA" id="ARBA00022840"/>
    </source>
</evidence>
<keyword evidence="6" id="KW-0863">Zinc-finger</keyword>
<accession>G0USA9</accession>
<dbReference type="Pfam" id="PF00609">
    <property type="entry name" value="DAGK_acc"/>
    <property type="match status" value="1"/>
</dbReference>
<dbReference type="GO" id="GO:0005524">
    <property type="term" value="F:ATP binding"/>
    <property type="evidence" value="ECO:0007669"/>
    <property type="project" value="UniProtKB-KW"/>
</dbReference>
<dbReference type="InterPro" id="IPR017438">
    <property type="entry name" value="ATP-NAD_kinase_N"/>
</dbReference>